<dbReference type="Pfam" id="PF16916">
    <property type="entry name" value="ZT_dimer"/>
    <property type="match status" value="1"/>
</dbReference>
<evidence type="ECO:0000256" key="6">
    <source>
        <dbReference type="ARBA" id="ARBA00022833"/>
    </source>
</evidence>
<dbReference type="InterPro" id="IPR002524">
    <property type="entry name" value="Cation_efflux"/>
</dbReference>
<evidence type="ECO:0000256" key="10">
    <source>
        <dbReference type="SAM" id="MobiDB-lite"/>
    </source>
</evidence>
<keyword evidence="3" id="KW-0813">Transport</keyword>
<feature type="transmembrane region" description="Helical" evidence="11">
    <location>
        <begin position="229"/>
        <end position="246"/>
    </location>
</feature>
<feature type="transmembrane region" description="Helical" evidence="11">
    <location>
        <begin position="426"/>
        <end position="451"/>
    </location>
</feature>
<accession>A0A6J3IRJ2</accession>
<keyword evidence="14" id="KW-1185">Reference proteome</keyword>
<evidence type="ECO:0000256" key="11">
    <source>
        <dbReference type="SAM" id="Phobius"/>
    </source>
</evidence>
<dbReference type="GO" id="GO:0006828">
    <property type="term" value="P:manganese ion transport"/>
    <property type="evidence" value="ECO:0007669"/>
    <property type="project" value="TreeGrafter"/>
</dbReference>
<feature type="transmembrane region" description="Helical" evidence="11">
    <location>
        <begin position="196"/>
        <end position="217"/>
    </location>
</feature>
<dbReference type="InterPro" id="IPR027470">
    <property type="entry name" value="Cation_efflux_CTD"/>
</dbReference>
<evidence type="ECO:0000259" key="13">
    <source>
        <dbReference type="Pfam" id="PF16916"/>
    </source>
</evidence>
<dbReference type="SUPFAM" id="SSF161111">
    <property type="entry name" value="Cation efflux protein transmembrane domain-like"/>
    <property type="match status" value="1"/>
</dbReference>
<comment type="subcellular location">
    <subcellularLocation>
        <location evidence="1">Membrane</location>
        <topology evidence="1">Multi-pass membrane protein</topology>
    </subcellularLocation>
</comment>
<feature type="transmembrane region" description="Helical" evidence="11">
    <location>
        <begin position="267"/>
        <end position="290"/>
    </location>
</feature>
<evidence type="ECO:0000256" key="3">
    <source>
        <dbReference type="ARBA" id="ARBA00022448"/>
    </source>
</evidence>
<evidence type="ECO:0000256" key="7">
    <source>
        <dbReference type="ARBA" id="ARBA00022906"/>
    </source>
</evidence>
<dbReference type="NCBIfam" id="TIGR01297">
    <property type="entry name" value="CDF"/>
    <property type="match status" value="1"/>
</dbReference>
<dbReference type="InterPro" id="IPR058533">
    <property type="entry name" value="Cation_efflux_TM"/>
</dbReference>
<dbReference type="GO" id="GO:0010312">
    <property type="term" value="P:detoxification of zinc ion"/>
    <property type="evidence" value="ECO:0007669"/>
    <property type="project" value="TreeGrafter"/>
</dbReference>
<organism evidence="14 15">
    <name type="scientific">Sapajus apella</name>
    <name type="common">Brown-capped capuchin</name>
    <name type="synonym">Cebus apella</name>
    <dbReference type="NCBI Taxonomy" id="9515"/>
    <lineage>
        <taxon>Eukaryota</taxon>
        <taxon>Metazoa</taxon>
        <taxon>Chordata</taxon>
        <taxon>Craniata</taxon>
        <taxon>Vertebrata</taxon>
        <taxon>Euteleostomi</taxon>
        <taxon>Mammalia</taxon>
        <taxon>Eutheria</taxon>
        <taxon>Euarchontoglires</taxon>
        <taxon>Primates</taxon>
        <taxon>Haplorrhini</taxon>
        <taxon>Platyrrhini</taxon>
        <taxon>Cebidae</taxon>
        <taxon>Cebinae</taxon>
        <taxon>Sapajus</taxon>
    </lineage>
</organism>
<evidence type="ECO:0000256" key="8">
    <source>
        <dbReference type="ARBA" id="ARBA00022989"/>
    </source>
</evidence>
<protein>
    <submittedName>
        <fullName evidence="15">Zinc transporter 10 isoform X1</fullName>
    </submittedName>
</protein>
<dbReference type="Pfam" id="PF01545">
    <property type="entry name" value="Cation_efflux"/>
    <property type="match status" value="1"/>
</dbReference>
<keyword evidence="8 11" id="KW-1133">Transmembrane helix</keyword>
<evidence type="ECO:0000256" key="9">
    <source>
        <dbReference type="ARBA" id="ARBA00023136"/>
    </source>
</evidence>
<evidence type="ECO:0000256" key="4">
    <source>
        <dbReference type="ARBA" id="ARBA00022449"/>
    </source>
</evidence>
<dbReference type="RefSeq" id="XP_032145157.1">
    <property type="nucleotide sequence ID" value="XM_032289266.1"/>
</dbReference>
<dbReference type="GO" id="GO:0006882">
    <property type="term" value="P:intracellular zinc ion homeostasis"/>
    <property type="evidence" value="ECO:0007669"/>
    <property type="project" value="TreeGrafter"/>
</dbReference>
<evidence type="ECO:0000313" key="14">
    <source>
        <dbReference type="Proteomes" id="UP000504640"/>
    </source>
</evidence>
<gene>
    <name evidence="15" type="primary">SLC30A10</name>
</gene>
<evidence type="ECO:0000256" key="5">
    <source>
        <dbReference type="ARBA" id="ARBA00022692"/>
    </source>
</evidence>
<keyword evidence="7" id="KW-0406">Ion transport</keyword>
<evidence type="ECO:0000256" key="2">
    <source>
        <dbReference type="ARBA" id="ARBA00008873"/>
    </source>
</evidence>
<proteinExistence type="inferred from homology"/>
<keyword evidence="7" id="KW-0864">Zinc transport</keyword>
<feature type="transmembrane region" description="Helical" evidence="11">
    <location>
        <begin position="302"/>
        <end position="326"/>
    </location>
</feature>
<dbReference type="Gene3D" id="1.20.1510.10">
    <property type="entry name" value="Cation efflux protein transmembrane domain"/>
    <property type="match status" value="1"/>
</dbReference>
<feature type="transmembrane region" description="Helical" evidence="11">
    <location>
        <begin position="463"/>
        <end position="484"/>
    </location>
</feature>
<dbReference type="PANTHER" id="PTHR45820:SF3">
    <property type="entry name" value="CALCIUM_MANGANESE ANTIPORTER SLC30A10"/>
    <property type="match status" value="1"/>
</dbReference>
<comment type="similarity">
    <text evidence="2">Belongs to the cation diffusion facilitator (CDF) transporter (TC 2.A.4) family. SLC30A subfamily.</text>
</comment>
<dbReference type="GeneID" id="116558953"/>
<dbReference type="CTD" id="55532"/>
<dbReference type="GO" id="GO:0005385">
    <property type="term" value="F:zinc ion transmembrane transporter activity"/>
    <property type="evidence" value="ECO:0007669"/>
    <property type="project" value="TreeGrafter"/>
</dbReference>
<keyword evidence="5 11" id="KW-0812">Transmembrane</keyword>
<dbReference type="Proteomes" id="UP000504640">
    <property type="component" value="Unplaced"/>
</dbReference>
<evidence type="ECO:0000259" key="12">
    <source>
        <dbReference type="Pfam" id="PF01545"/>
    </source>
</evidence>
<feature type="domain" description="Cation efflux protein cytoplasmic" evidence="13">
    <location>
        <begin position="496"/>
        <end position="568"/>
    </location>
</feature>
<dbReference type="GO" id="GO:0016020">
    <property type="term" value="C:membrane"/>
    <property type="evidence" value="ECO:0007669"/>
    <property type="project" value="UniProtKB-SubCell"/>
</dbReference>
<dbReference type="PANTHER" id="PTHR45820">
    <property type="entry name" value="FI23527P1"/>
    <property type="match status" value="1"/>
</dbReference>
<keyword evidence="4" id="KW-0050">Antiport</keyword>
<dbReference type="InterPro" id="IPR027469">
    <property type="entry name" value="Cation_efflux_TMD_sf"/>
</dbReference>
<reference evidence="15" key="1">
    <citation type="submission" date="2025-08" db="UniProtKB">
        <authorList>
            <consortium name="RefSeq"/>
        </authorList>
    </citation>
    <scope>IDENTIFICATION</scope>
    <source>
        <tissue evidence="15">Blood</tissue>
    </source>
</reference>
<name>A0A6J3IRJ2_SAPAP</name>
<feature type="domain" description="Cation efflux protein transmembrane" evidence="12">
    <location>
        <begin position="197"/>
        <end position="492"/>
    </location>
</feature>
<feature type="region of interest" description="Disordered" evidence="10">
    <location>
        <begin position="20"/>
        <end position="52"/>
    </location>
</feature>
<dbReference type="AlphaFoldDB" id="A0A6J3IRJ2"/>
<evidence type="ECO:0000313" key="15">
    <source>
        <dbReference type="RefSeq" id="XP_032145157.1"/>
    </source>
</evidence>
<dbReference type="GO" id="GO:0062111">
    <property type="term" value="P:zinc ion import into organelle"/>
    <property type="evidence" value="ECO:0007669"/>
    <property type="project" value="UniProtKB-ARBA"/>
</dbReference>
<keyword evidence="9 11" id="KW-0472">Membrane</keyword>
<feature type="region of interest" description="Disordered" evidence="10">
    <location>
        <begin position="347"/>
        <end position="372"/>
    </location>
</feature>
<sequence>MESALQGAFGHVLEGVHVHRSEHTPQQPRPLSMSQQDAGDPEGPQTRVSGESHLCAGRGSVKIDIQTRPLSFTAPLSAQSCPRSRDIGSWPPVKSGPGREGGERSRGRRRTGCSDTAAATPLDSGRAGTGWAWPRVIKSGGAGPARQPRRRVPGLADPRGAPTCGCARGGLCFPGRRLVAAASGEMGRYSGKTCRLLFMLVLTVAFFVAELVSGYLGNSIALLSDSFNMLSDLISLCVGLSASYIARRPTGGFHATYGYARAEVVGALSNAVFLTALCFTIFVEAVLRLARPERIDDPELVLIVGALGLLVNVVGLLIFQDCAAWFSCCRRGRGRRLQKRQQLAEDCAPGAFGGPQGPEDPRRASAPTAPGFDSAVTLRGTSVERKQEKGATVFSNVAGDSFNPQNEPEEMMKKEKKSEALNIRGVLLHVMGDALGSVVVVITAIIFYVLPLRSEDPCNWQCYIDPSLTVLMVIIILSSAFPLIKETGAILLQMVPKGVNMEELMSKLSAVPGISSVHEVHIWELVSGKIIATLHIKYPKDRGYQDASTKIREIFHSAGIHNVTIQFENVDLKEPLEQKDALWLCNSPCVSKGCAKQLCCPPGALPLAHVNGCAEHNGGPSLDTYGSDGLCRRDTMEVAIEVSLDSCLSDHRQTLNKTQEDQCHVNSTHF</sequence>
<keyword evidence="6" id="KW-0862">Zinc</keyword>
<dbReference type="GO" id="GO:0015297">
    <property type="term" value="F:antiporter activity"/>
    <property type="evidence" value="ECO:0007669"/>
    <property type="project" value="UniProtKB-KW"/>
</dbReference>
<evidence type="ECO:0000256" key="1">
    <source>
        <dbReference type="ARBA" id="ARBA00004141"/>
    </source>
</evidence>
<feature type="region of interest" description="Disordered" evidence="10">
    <location>
        <begin position="74"/>
        <end position="127"/>
    </location>
</feature>